<evidence type="ECO:0000313" key="1">
    <source>
        <dbReference type="EMBL" id="ETO33737.1"/>
    </source>
</evidence>
<comment type="caution">
    <text evidence="1">The sequence shown here is derived from an EMBL/GenBank/DDBJ whole genome shotgun (WGS) entry which is preliminary data.</text>
</comment>
<evidence type="ECO:0000313" key="2">
    <source>
        <dbReference type="Proteomes" id="UP000023152"/>
    </source>
</evidence>
<organism evidence="1 2">
    <name type="scientific">Reticulomyxa filosa</name>
    <dbReference type="NCBI Taxonomy" id="46433"/>
    <lineage>
        <taxon>Eukaryota</taxon>
        <taxon>Sar</taxon>
        <taxon>Rhizaria</taxon>
        <taxon>Retaria</taxon>
        <taxon>Foraminifera</taxon>
        <taxon>Monothalamids</taxon>
        <taxon>Reticulomyxidae</taxon>
        <taxon>Reticulomyxa</taxon>
    </lineage>
</organism>
<feature type="non-terminal residue" evidence="1">
    <location>
        <position position="98"/>
    </location>
</feature>
<dbReference type="Proteomes" id="UP000023152">
    <property type="component" value="Unassembled WGS sequence"/>
</dbReference>
<dbReference type="AlphaFoldDB" id="X6P7X7"/>
<proteinExistence type="predicted"/>
<keyword evidence="2" id="KW-1185">Reference proteome</keyword>
<accession>X6P7X7</accession>
<gene>
    <name evidence="1" type="ORF">RFI_03365</name>
</gene>
<sequence length="98" mass="11591">MQRLASDQYFLHLFYANCDAKRSTIVSLLCSTQNHHLFDNNNNNNDNNKDKSQHILFVNEPQKLTYHIVIAIKELCQYQAWLVNTFQILKVPLQQQQQ</sequence>
<name>X6P7X7_RETFI</name>
<reference evidence="1 2" key="1">
    <citation type="journal article" date="2013" name="Curr. Biol.">
        <title>The Genome of the Foraminiferan Reticulomyxa filosa.</title>
        <authorList>
            <person name="Glockner G."/>
            <person name="Hulsmann N."/>
            <person name="Schleicher M."/>
            <person name="Noegel A.A."/>
            <person name="Eichinger L."/>
            <person name="Gallinger C."/>
            <person name="Pawlowski J."/>
            <person name="Sierra R."/>
            <person name="Euteneuer U."/>
            <person name="Pillet L."/>
            <person name="Moustafa A."/>
            <person name="Platzer M."/>
            <person name="Groth M."/>
            <person name="Szafranski K."/>
            <person name="Schliwa M."/>
        </authorList>
    </citation>
    <scope>NUCLEOTIDE SEQUENCE [LARGE SCALE GENOMIC DNA]</scope>
</reference>
<protein>
    <submittedName>
        <fullName evidence="1">Uncharacterized protein</fullName>
    </submittedName>
</protein>
<dbReference type="EMBL" id="ASPP01003161">
    <property type="protein sequence ID" value="ETO33737.1"/>
    <property type="molecule type" value="Genomic_DNA"/>
</dbReference>